<sequence>MDLLLFRHGEAVENAPGLGDAGRWLTAKGRRVSRKVARWLDERSSRRPTAIWTSSLVRSVQTAEILAAELGLEEEVLVRPELAPSGDLADLVRLIEAHRGRGPLALVGHEPGLSMLARNLLGDVAWPGIKKSGVAAIRLTPAEGEQGRREASFRFLLQPKGMELVRSLDVFSQEDAAPPQQASA</sequence>
<proteinExistence type="predicted"/>
<comment type="caution">
    <text evidence="1">The sequence shown here is derived from an EMBL/GenBank/DDBJ whole genome shotgun (WGS) entry which is preliminary data.</text>
</comment>
<dbReference type="SMART" id="SM00855">
    <property type="entry name" value="PGAM"/>
    <property type="match status" value="1"/>
</dbReference>
<dbReference type="Gene3D" id="3.40.50.1240">
    <property type="entry name" value="Phosphoglycerate mutase-like"/>
    <property type="match status" value="1"/>
</dbReference>
<dbReference type="EMBL" id="SSMQ01000031">
    <property type="protein sequence ID" value="TKD03177.1"/>
    <property type="molecule type" value="Genomic_DNA"/>
</dbReference>
<name>A0A4U1J768_9BACT</name>
<protein>
    <submittedName>
        <fullName evidence="1">Phosphohistidine phosphatase SixA</fullName>
    </submittedName>
</protein>
<dbReference type="AlphaFoldDB" id="A0A4U1J768"/>
<dbReference type="CDD" id="cd07067">
    <property type="entry name" value="HP_PGM_like"/>
    <property type="match status" value="1"/>
</dbReference>
<keyword evidence="2" id="KW-1185">Reference proteome</keyword>
<dbReference type="Pfam" id="PF00300">
    <property type="entry name" value="His_Phos_1"/>
    <property type="match status" value="1"/>
</dbReference>
<evidence type="ECO:0000313" key="1">
    <source>
        <dbReference type="EMBL" id="TKD03177.1"/>
    </source>
</evidence>
<dbReference type="InterPro" id="IPR029033">
    <property type="entry name" value="His_PPase_superfam"/>
</dbReference>
<dbReference type="InterPro" id="IPR013078">
    <property type="entry name" value="His_Pase_superF_clade-1"/>
</dbReference>
<reference evidence="1 2" key="1">
    <citation type="submission" date="2019-04" db="EMBL/GenBank/DDBJ databases">
        <authorList>
            <person name="Li Y."/>
            <person name="Wang J."/>
        </authorList>
    </citation>
    <scope>NUCLEOTIDE SEQUENCE [LARGE SCALE GENOMIC DNA]</scope>
    <source>
        <strain evidence="1 2">DSM 14668</strain>
    </source>
</reference>
<evidence type="ECO:0000313" key="2">
    <source>
        <dbReference type="Proteomes" id="UP000309215"/>
    </source>
</evidence>
<dbReference type="SUPFAM" id="SSF53254">
    <property type="entry name" value="Phosphoglycerate mutase-like"/>
    <property type="match status" value="1"/>
</dbReference>
<accession>A0A4U1J768</accession>
<dbReference type="RefSeq" id="WP_136931974.1">
    <property type="nucleotide sequence ID" value="NZ_SSMQ01000031.1"/>
</dbReference>
<gene>
    <name evidence="1" type="ORF">E8A74_27075</name>
</gene>
<dbReference type="Proteomes" id="UP000309215">
    <property type="component" value="Unassembled WGS sequence"/>
</dbReference>
<organism evidence="1 2">
    <name type="scientific">Polyangium fumosum</name>
    <dbReference type="NCBI Taxonomy" id="889272"/>
    <lineage>
        <taxon>Bacteria</taxon>
        <taxon>Pseudomonadati</taxon>
        <taxon>Myxococcota</taxon>
        <taxon>Polyangia</taxon>
        <taxon>Polyangiales</taxon>
        <taxon>Polyangiaceae</taxon>
        <taxon>Polyangium</taxon>
    </lineage>
</organism>
<dbReference type="OrthoDB" id="194934at2"/>